<dbReference type="InterPro" id="IPR020287">
    <property type="entry name" value="Tail_sheath_C"/>
</dbReference>
<evidence type="ECO:0000259" key="2">
    <source>
        <dbReference type="Pfam" id="PF04984"/>
    </source>
</evidence>
<evidence type="ECO:0000259" key="3">
    <source>
        <dbReference type="Pfam" id="PF17482"/>
    </source>
</evidence>
<gene>
    <name evidence="4" type="ORF">TRL7639_02541</name>
</gene>
<dbReference type="InterPro" id="IPR035089">
    <property type="entry name" value="Phage_sheath_subtilisin"/>
</dbReference>
<dbReference type="Pfam" id="PF17482">
    <property type="entry name" value="Phage_sheath_1C"/>
    <property type="match status" value="1"/>
</dbReference>
<dbReference type="PANTHER" id="PTHR35861">
    <property type="match status" value="1"/>
</dbReference>
<protein>
    <submittedName>
        <fullName evidence="4">Phage tail sheath protein</fullName>
    </submittedName>
</protein>
<organism evidence="4 5">
    <name type="scientific">Falsiruegeria litorea R37</name>
    <dbReference type="NCBI Taxonomy" id="1200284"/>
    <lineage>
        <taxon>Bacteria</taxon>
        <taxon>Pseudomonadati</taxon>
        <taxon>Pseudomonadota</taxon>
        <taxon>Alphaproteobacteria</taxon>
        <taxon>Rhodobacterales</taxon>
        <taxon>Roseobacteraceae</taxon>
        <taxon>Falsiruegeria</taxon>
    </lineage>
</organism>
<name>A0A1Y5SR30_9RHOB</name>
<accession>A0A1Y5SR30</accession>
<evidence type="ECO:0000313" key="5">
    <source>
        <dbReference type="Proteomes" id="UP000193077"/>
    </source>
</evidence>
<reference evidence="4 5" key="1">
    <citation type="submission" date="2017-03" db="EMBL/GenBank/DDBJ databases">
        <authorList>
            <person name="Afonso C.L."/>
            <person name="Miller P.J."/>
            <person name="Scott M.A."/>
            <person name="Spackman E."/>
            <person name="Goraichik I."/>
            <person name="Dimitrov K.M."/>
            <person name="Suarez D.L."/>
            <person name="Swayne D.E."/>
        </authorList>
    </citation>
    <scope>NUCLEOTIDE SEQUENCE [LARGE SCALE GENOMIC DNA]</scope>
    <source>
        <strain evidence="4 5">CECT 7639</strain>
    </source>
</reference>
<dbReference type="AlphaFoldDB" id="A0A1Y5SR30"/>
<sequence length="368" mass="40309">MPEYSSPGVFVEEISDSSLPIAPCRTSVSAFVGHLPDVGLAIKTPIRVLENGLTRVRYMDWPDCRLKRAIEGFFQNGGKDLWVLGLDADVTEVDGMYLGLLDDQLEINLLAAPGFVDVASHTALIAHCEQHGQRFAVLDGPEQVDNATVFATEPLAPSGQAALYVPWLQVPGRDEALPPSGHVCGIYARMDEQRGVWAAPVNFPMDGVVGLTQSLSNDDQEGLNTLNVNAIRSFDARGIMMWGARTRAPAGHDMRYVPERRLMNMLEASLTKGIQWAVFHPNSTETWMQVRTSVEAFLTLVWQSGGVVGETAEQAFFTRCGPETMTQSDLDQGRLICEVGVATQRPAEFSILRLEVQTADPEPDPPTE</sequence>
<keyword evidence="5" id="KW-1185">Reference proteome</keyword>
<evidence type="ECO:0000313" key="4">
    <source>
        <dbReference type="EMBL" id="SLN46477.1"/>
    </source>
</evidence>
<dbReference type="EMBL" id="FWFO01000001">
    <property type="protein sequence ID" value="SLN46477.1"/>
    <property type="molecule type" value="Genomic_DNA"/>
</dbReference>
<dbReference type="OrthoDB" id="9767864at2"/>
<dbReference type="Pfam" id="PF04984">
    <property type="entry name" value="Phage_sheath_1"/>
    <property type="match status" value="1"/>
</dbReference>
<feature type="domain" description="Tail sheath protein subtilisin-like" evidence="2">
    <location>
        <begin position="105"/>
        <end position="246"/>
    </location>
</feature>
<dbReference type="Proteomes" id="UP000193077">
    <property type="component" value="Unassembled WGS sequence"/>
</dbReference>
<dbReference type="PANTHER" id="PTHR35861:SF1">
    <property type="entry name" value="PHAGE TAIL SHEATH PROTEIN"/>
    <property type="match status" value="1"/>
</dbReference>
<feature type="domain" description="Tail sheath protein C-terminal" evidence="3">
    <location>
        <begin position="252"/>
        <end position="356"/>
    </location>
</feature>
<evidence type="ECO:0000256" key="1">
    <source>
        <dbReference type="ARBA" id="ARBA00008005"/>
    </source>
</evidence>
<dbReference type="InterPro" id="IPR052042">
    <property type="entry name" value="Tail_sheath_structural"/>
</dbReference>
<dbReference type="RefSeq" id="WP_085795998.1">
    <property type="nucleotide sequence ID" value="NZ_FWFO01000001.1"/>
</dbReference>
<comment type="similarity">
    <text evidence="1">Belongs to the myoviridae tail sheath protein family.</text>
</comment>
<dbReference type="Gene3D" id="3.40.50.11780">
    <property type="match status" value="1"/>
</dbReference>
<proteinExistence type="inferred from homology"/>